<name>A0A552F6B8_MICAE</name>
<dbReference type="Gene3D" id="2.130.10.130">
    <property type="entry name" value="Integrin alpha, N-terminal"/>
    <property type="match status" value="1"/>
</dbReference>
<comment type="caution">
    <text evidence="3">The sequence shown here is derived from an EMBL/GenBank/DDBJ whole genome shotgun (WGS) entry which is preliminary data.</text>
</comment>
<dbReference type="InterPro" id="IPR028994">
    <property type="entry name" value="Integrin_alpha_N"/>
</dbReference>
<evidence type="ECO:0000313" key="3">
    <source>
        <dbReference type="EMBL" id="TRU42264.1"/>
    </source>
</evidence>
<evidence type="ECO:0000256" key="1">
    <source>
        <dbReference type="ARBA" id="ARBA00022729"/>
    </source>
</evidence>
<dbReference type="PANTHER" id="PTHR46580:SF2">
    <property type="entry name" value="MAM DOMAIN-CONTAINING PROTEIN"/>
    <property type="match status" value="1"/>
</dbReference>
<dbReference type="NCBIfam" id="TIGR02595">
    <property type="entry name" value="PEP_CTERM"/>
    <property type="match status" value="1"/>
</dbReference>
<feature type="chain" id="PRO_5021842563" evidence="2">
    <location>
        <begin position="32"/>
        <end position="516"/>
    </location>
</feature>
<dbReference type="InterPro" id="IPR013517">
    <property type="entry name" value="FG-GAP"/>
</dbReference>
<dbReference type="Pfam" id="PF13517">
    <property type="entry name" value="FG-GAP_3"/>
    <property type="match status" value="1"/>
</dbReference>
<sequence>MILSWARKLLNIALAGGATVATLGGMAKASAADFSTVLEWSWTSSTTLPDYLNVMNTPSAIDLTGDGIPEVVFGATNSTGGGGVESGVLRALRGNNGSELFTVTDPTLRINTASSIATGDIDGDGFPEIIANDASGTRLLAFESNGSFKWRSPVLQAVNWGAPAIADLDENGVPEIIIGRQVLDNNGSILWTGTGGSGSQGIGPLSLVSDVDLDGSPDIVAGNTIYSATGAIKHQNAALPDGLNAVANFDADPEAEIVLVNGGLVWLLEPDLSVIWGGVSLPGGGVGGPPTIADFDNDGAPEIGVAGATRYAVFETDGTLKWQTVTQDSSSNRTGSSVFDFEGDGAAEVIYGDELKLRVYRGSDGFTLFETPKSSCTWYEYPFVADVDGDNSAEIVAVANNNCGFGPQRGIFVYGSANDDWIETRRIWNQHTYHITNVLPDGTIPTEETPTNWLATNPHLNNFRLNQYGPGEGPISVPEPASILSILVLGTLGAASTLKRQLKSSKSSEKETTKVS</sequence>
<dbReference type="AlphaFoldDB" id="A0A552F6B8"/>
<dbReference type="Proteomes" id="UP000320293">
    <property type="component" value="Unassembled WGS sequence"/>
</dbReference>
<gene>
    <name evidence="3" type="ORF">EWV91_20255</name>
</gene>
<protein>
    <submittedName>
        <fullName evidence="3">VCBS repeat-containing protein</fullName>
    </submittedName>
</protein>
<dbReference type="InterPro" id="IPR013424">
    <property type="entry name" value="Ice-binding_C"/>
</dbReference>
<evidence type="ECO:0000313" key="4">
    <source>
        <dbReference type="Proteomes" id="UP000320293"/>
    </source>
</evidence>
<reference evidence="3 4" key="1">
    <citation type="submission" date="2019-01" db="EMBL/GenBank/DDBJ databases">
        <title>Coherence of Microcystis species and biogeography revealed through population genomics.</title>
        <authorList>
            <person name="Perez-Carrascal O.M."/>
            <person name="Terrat Y."/>
            <person name="Giani A."/>
            <person name="Fortin N."/>
            <person name="Tromas N."/>
            <person name="Shapiro B.J."/>
        </authorList>
    </citation>
    <scope>NUCLEOTIDE SEQUENCE [LARGE SCALE GENOMIC DNA]</scope>
    <source>
        <strain evidence="3">Ma_QC_Ca_00000000_S207</strain>
    </source>
</reference>
<dbReference type="EMBL" id="SFBF01000379">
    <property type="protein sequence ID" value="TRU42264.1"/>
    <property type="molecule type" value="Genomic_DNA"/>
</dbReference>
<accession>A0A552F6B8</accession>
<proteinExistence type="predicted"/>
<evidence type="ECO:0000256" key="2">
    <source>
        <dbReference type="SAM" id="SignalP"/>
    </source>
</evidence>
<keyword evidence="1 2" id="KW-0732">Signal</keyword>
<feature type="signal peptide" evidence="2">
    <location>
        <begin position="1"/>
        <end position="31"/>
    </location>
</feature>
<organism evidence="3 4">
    <name type="scientific">Microcystis aeruginosa Ma_QC_Ca_00000000_S207</name>
    <dbReference type="NCBI Taxonomy" id="2486251"/>
    <lineage>
        <taxon>Bacteria</taxon>
        <taxon>Bacillati</taxon>
        <taxon>Cyanobacteriota</taxon>
        <taxon>Cyanophyceae</taxon>
        <taxon>Oscillatoriophycideae</taxon>
        <taxon>Chroococcales</taxon>
        <taxon>Microcystaceae</taxon>
        <taxon>Microcystis</taxon>
    </lineage>
</organism>
<dbReference type="SUPFAM" id="SSF69318">
    <property type="entry name" value="Integrin alpha N-terminal domain"/>
    <property type="match status" value="2"/>
</dbReference>
<dbReference type="PANTHER" id="PTHR46580">
    <property type="entry name" value="SENSOR KINASE-RELATED"/>
    <property type="match status" value="1"/>
</dbReference>